<evidence type="ECO:0000313" key="8">
    <source>
        <dbReference type="EMBL" id="SDS64844.1"/>
    </source>
</evidence>
<dbReference type="Pfam" id="PF13442">
    <property type="entry name" value="Cytochrome_CBB3"/>
    <property type="match status" value="1"/>
</dbReference>
<proteinExistence type="predicted"/>
<reference evidence="9" key="1">
    <citation type="submission" date="2016-10" db="EMBL/GenBank/DDBJ databases">
        <authorList>
            <person name="Varghese N."/>
            <person name="Submissions S."/>
        </authorList>
    </citation>
    <scope>NUCLEOTIDE SEQUENCE [LARGE SCALE GENOMIC DNA]</scope>
    <source>
        <strain evidence="9">NRRL B-51270</strain>
    </source>
</reference>
<dbReference type="AlphaFoldDB" id="A0A1H1TXP2"/>
<keyword evidence="4" id="KW-0249">Electron transport</keyword>
<dbReference type="GO" id="GO:0009055">
    <property type="term" value="F:electron transfer activity"/>
    <property type="evidence" value="ECO:0007669"/>
    <property type="project" value="InterPro"/>
</dbReference>
<keyword evidence="2 6" id="KW-0349">Heme</keyword>
<evidence type="ECO:0000313" key="9">
    <source>
        <dbReference type="Proteomes" id="UP000243207"/>
    </source>
</evidence>
<organism evidence="8 9">
    <name type="scientific">Halopseudomonas xinjiangensis</name>
    <dbReference type="NCBI Taxonomy" id="487184"/>
    <lineage>
        <taxon>Bacteria</taxon>
        <taxon>Pseudomonadati</taxon>
        <taxon>Pseudomonadota</taxon>
        <taxon>Gammaproteobacteria</taxon>
        <taxon>Pseudomonadales</taxon>
        <taxon>Pseudomonadaceae</taxon>
        <taxon>Halopseudomonas</taxon>
    </lineage>
</organism>
<keyword evidence="9" id="KW-1185">Reference proteome</keyword>
<sequence>MLRSFLERFFDWLGGSLFRRLALGVALVLLMLGAGALALTSAGLVSISASSGHWPVTSWFLHYSMRRAVSTQSLGIEVPENLADPALIFKGAGHFETGCLVCHGAPGRGQSLIAQQMTPEPPYLPSRISRWEPQELFWIVRHGIKFTAMPAWPALKRDDEVWAVVAFLQQLPEMSPERYRQLAFGERAENPAAVAPEHLRSLSDPLGPVLADCARCHGPDGGGRATGAFPILAGQNQAYLLASLKAYASGSRASGVMQPIAAGLDDEVLGQLAEYYAQLPPVTSRDEAQPDLEAVARGSELAAIGAKEQKVPSCIHCHGPSEAQRNRMYPVLAGQYPDYLALQLQLFAAGERGGTEYAEIMHSAAQRLTPDQMRDLAQFYASLERANRPEQGNNDAQEP</sequence>
<dbReference type="PANTHER" id="PTHR33751">
    <property type="entry name" value="CBB3-TYPE CYTOCHROME C OXIDASE SUBUNIT FIXP"/>
    <property type="match status" value="1"/>
</dbReference>
<keyword evidence="1" id="KW-0813">Transport</keyword>
<dbReference type="EMBL" id="LT629736">
    <property type="protein sequence ID" value="SDS64844.1"/>
    <property type="molecule type" value="Genomic_DNA"/>
</dbReference>
<keyword evidence="3 6" id="KW-0479">Metal-binding</keyword>
<gene>
    <name evidence="8" type="ORF">SAMN05216421_1910</name>
</gene>
<dbReference type="SUPFAM" id="SSF46626">
    <property type="entry name" value="Cytochrome c"/>
    <property type="match status" value="3"/>
</dbReference>
<dbReference type="Pfam" id="PF00034">
    <property type="entry name" value="Cytochrom_C"/>
    <property type="match status" value="2"/>
</dbReference>
<name>A0A1H1TXP2_9GAMM</name>
<dbReference type="Gene3D" id="1.10.760.10">
    <property type="entry name" value="Cytochrome c-like domain"/>
    <property type="match status" value="3"/>
</dbReference>
<feature type="domain" description="Cytochrome c" evidence="7">
    <location>
        <begin position="86"/>
        <end position="172"/>
    </location>
</feature>
<evidence type="ECO:0000256" key="6">
    <source>
        <dbReference type="PROSITE-ProRule" id="PRU00433"/>
    </source>
</evidence>
<evidence type="ECO:0000256" key="1">
    <source>
        <dbReference type="ARBA" id="ARBA00022448"/>
    </source>
</evidence>
<dbReference type="GO" id="GO:0046872">
    <property type="term" value="F:metal ion binding"/>
    <property type="evidence" value="ECO:0007669"/>
    <property type="project" value="UniProtKB-KW"/>
</dbReference>
<evidence type="ECO:0000256" key="2">
    <source>
        <dbReference type="ARBA" id="ARBA00022617"/>
    </source>
</evidence>
<evidence type="ECO:0000256" key="3">
    <source>
        <dbReference type="ARBA" id="ARBA00022723"/>
    </source>
</evidence>
<protein>
    <submittedName>
        <fullName evidence="8">Cytochrome c553</fullName>
    </submittedName>
</protein>
<dbReference type="PANTHER" id="PTHR33751:SF9">
    <property type="entry name" value="CYTOCHROME C4"/>
    <property type="match status" value="1"/>
</dbReference>
<dbReference type="GO" id="GO:0020037">
    <property type="term" value="F:heme binding"/>
    <property type="evidence" value="ECO:0007669"/>
    <property type="project" value="InterPro"/>
</dbReference>
<dbReference type="PROSITE" id="PS51007">
    <property type="entry name" value="CYTC"/>
    <property type="match status" value="3"/>
</dbReference>
<keyword evidence="5 6" id="KW-0408">Iron</keyword>
<dbReference type="Proteomes" id="UP000243207">
    <property type="component" value="Chromosome I"/>
</dbReference>
<accession>A0A1H1TXP2</accession>
<feature type="domain" description="Cytochrome c" evidence="7">
    <location>
        <begin position="191"/>
        <end position="280"/>
    </location>
</feature>
<feature type="domain" description="Cytochrome c" evidence="7">
    <location>
        <begin position="293"/>
        <end position="384"/>
    </location>
</feature>
<dbReference type="InterPro" id="IPR009056">
    <property type="entry name" value="Cyt_c-like_dom"/>
</dbReference>
<evidence type="ECO:0000256" key="4">
    <source>
        <dbReference type="ARBA" id="ARBA00022982"/>
    </source>
</evidence>
<dbReference type="InterPro" id="IPR036909">
    <property type="entry name" value="Cyt_c-like_dom_sf"/>
</dbReference>
<evidence type="ECO:0000256" key="5">
    <source>
        <dbReference type="ARBA" id="ARBA00023004"/>
    </source>
</evidence>
<dbReference type="OrthoDB" id="9773456at2"/>
<evidence type="ECO:0000259" key="7">
    <source>
        <dbReference type="PROSITE" id="PS51007"/>
    </source>
</evidence>
<dbReference type="RefSeq" id="WP_093393736.1">
    <property type="nucleotide sequence ID" value="NZ_LT629736.1"/>
</dbReference>
<dbReference type="STRING" id="487184.SAMN05216421_1910"/>
<dbReference type="InterPro" id="IPR050597">
    <property type="entry name" value="Cytochrome_c_Oxidase_Subunit"/>
</dbReference>